<keyword evidence="3 9" id="KW-0997">Cell inner membrane</keyword>
<evidence type="ECO:0000256" key="8">
    <source>
        <dbReference type="ARBA" id="ARBA00023306"/>
    </source>
</evidence>
<dbReference type="InterPro" id="IPR013685">
    <property type="entry name" value="POTRA_FtsQ_type"/>
</dbReference>
<dbReference type="InterPro" id="IPR005548">
    <property type="entry name" value="Cell_div_FtsQ/DivIB_C"/>
</dbReference>
<evidence type="ECO:0000256" key="5">
    <source>
        <dbReference type="ARBA" id="ARBA00022692"/>
    </source>
</evidence>
<comment type="function">
    <text evidence="9">Essential cell division protein. May link together the upstream cell division proteins, which are predominantly cytoplasmic, with the downstream cell division proteins, which are predominantly periplasmic. May control correct divisome assembly.</text>
</comment>
<evidence type="ECO:0000256" key="7">
    <source>
        <dbReference type="ARBA" id="ARBA00023136"/>
    </source>
</evidence>
<keyword evidence="5 9" id="KW-0812">Transmembrane</keyword>
<evidence type="ECO:0000313" key="11">
    <source>
        <dbReference type="EMBL" id="TDU22999.1"/>
    </source>
</evidence>
<keyword evidence="4 9" id="KW-0132">Cell division</keyword>
<keyword evidence="8 9" id="KW-0131">Cell cycle</keyword>
<dbReference type="GO" id="GO:0032153">
    <property type="term" value="C:cell division site"/>
    <property type="evidence" value="ECO:0007669"/>
    <property type="project" value="UniProtKB-UniRule"/>
</dbReference>
<reference evidence="11 12" key="1">
    <citation type="submission" date="2019-03" db="EMBL/GenBank/DDBJ databases">
        <title>Genomic Encyclopedia of Type Strains, Phase IV (KMG-IV): sequencing the most valuable type-strain genomes for metagenomic binning, comparative biology and taxonomic classification.</title>
        <authorList>
            <person name="Goeker M."/>
        </authorList>
    </citation>
    <scope>NUCLEOTIDE SEQUENCE [LARGE SCALE GENOMIC DNA]</scope>
    <source>
        <strain evidence="11 12">DSM 6770</strain>
    </source>
</reference>
<dbReference type="InterPro" id="IPR026579">
    <property type="entry name" value="FtsQ"/>
</dbReference>
<name>A0A4R7NQW3_9GAMM</name>
<comment type="subunit">
    <text evidence="9">Part of a complex composed of FtsB, FtsL and FtsQ.</text>
</comment>
<dbReference type="Pfam" id="PF03799">
    <property type="entry name" value="FtsQ_DivIB_C"/>
    <property type="match status" value="1"/>
</dbReference>
<evidence type="ECO:0000256" key="1">
    <source>
        <dbReference type="ARBA" id="ARBA00004370"/>
    </source>
</evidence>
<evidence type="ECO:0000256" key="3">
    <source>
        <dbReference type="ARBA" id="ARBA00022519"/>
    </source>
</evidence>
<dbReference type="GO" id="GO:0090529">
    <property type="term" value="P:cell septum assembly"/>
    <property type="evidence" value="ECO:0007669"/>
    <property type="project" value="InterPro"/>
</dbReference>
<keyword evidence="6 9" id="KW-1133">Transmembrane helix</keyword>
<dbReference type="GO" id="GO:0043093">
    <property type="term" value="P:FtsZ-dependent cytokinesis"/>
    <property type="evidence" value="ECO:0007669"/>
    <property type="project" value="UniProtKB-UniRule"/>
</dbReference>
<dbReference type="OrthoDB" id="9790370at2"/>
<evidence type="ECO:0000256" key="4">
    <source>
        <dbReference type="ARBA" id="ARBA00022618"/>
    </source>
</evidence>
<comment type="subcellular location">
    <subcellularLocation>
        <location evidence="9">Cell inner membrane</location>
        <topology evidence="9">Single-pass type II membrane protein</topology>
    </subcellularLocation>
    <subcellularLocation>
        <location evidence="1">Membrane</location>
    </subcellularLocation>
    <text evidence="9">Localizes to the division septum.</text>
</comment>
<dbReference type="EMBL" id="SOBR01000003">
    <property type="protein sequence ID" value="TDU22999.1"/>
    <property type="molecule type" value="Genomic_DNA"/>
</dbReference>
<dbReference type="PROSITE" id="PS51779">
    <property type="entry name" value="POTRA"/>
    <property type="match status" value="1"/>
</dbReference>
<dbReference type="PANTHER" id="PTHR35851">
    <property type="entry name" value="CELL DIVISION PROTEIN FTSQ"/>
    <property type="match status" value="1"/>
</dbReference>
<dbReference type="Gene3D" id="3.10.20.310">
    <property type="entry name" value="membrane protein fhac"/>
    <property type="match status" value="1"/>
</dbReference>
<sequence length="240" mass="27047">MKEAGLRGALLGLILFVVLLGAGGRTLWIWLDRPIERVSIGGDLHYVSAAYLQHNLAPLVSGETWLSIDLDQVRDEAREIDWLSEVKVSREWPNALRFELFEQVPVAHWNDDKLLNTQGEPFSPGPVEDLDKSLPDLAGPKGSGPEVLAYLDSLRRRLDVLDLKVTQLRLEDRGAWRFQVNDSVWVMLGRADLASRLARFTAAWQRQLGAQASQIRYIDLRYPNGVAVAWHGETETEAIE</sequence>
<dbReference type="InterPro" id="IPR045335">
    <property type="entry name" value="FtsQ_C_sf"/>
</dbReference>
<dbReference type="PANTHER" id="PTHR35851:SF1">
    <property type="entry name" value="CELL DIVISION PROTEIN FTSQ"/>
    <property type="match status" value="1"/>
</dbReference>
<comment type="caution">
    <text evidence="11">The sequence shown here is derived from an EMBL/GenBank/DDBJ whole genome shotgun (WGS) entry which is preliminary data.</text>
</comment>
<keyword evidence="2 9" id="KW-1003">Cell membrane</keyword>
<comment type="similarity">
    <text evidence="9">Belongs to the FtsQ/DivIB family. FtsQ subfamily.</text>
</comment>
<organism evidence="11 12">
    <name type="scientific">Chromohalobacter marismortui</name>
    <dbReference type="NCBI Taxonomy" id="42055"/>
    <lineage>
        <taxon>Bacteria</taxon>
        <taxon>Pseudomonadati</taxon>
        <taxon>Pseudomonadota</taxon>
        <taxon>Gammaproteobacteria</taxon>
        <taxon>Oceanospirillales</taxon>
        <taxon>Halomonadaceae</taxon>
        <taxon>Chromohalobacter</taxon>
    </lineage>
</organism>
<evidence type="ECO:0000256" key="2">
    <source>
        <dbReference type="ARBA" id="ARBA00022475"/>
    </source>
</evidence>
<dbReference type="Pfam" id="PF08478">
    <property type="entry name" value="POTRA_1"/>
    <property type="match status" value="1"/>
</dbReference>
<dbReference type="HAMAP" id="MF_00911">
    <property type="entry name" value="FtsQ_subfam"/>
    <property type="match status" value="1"/>
</dbReference>
<dbReference type="AlphaFoldDB" id="A0A4R7NQW3"/>
<keyword evidence="12" id="KW-1185">Reference proteome</keyword>
<evidence type="ECO:0000256" key="6">
    <source>
        <dbReference type="ARBA" id="ARBA00022989"/>
    </source>
</evidence>
<dbReference type="Proteomes" id="UP000295380">
    <property type="component" value="Unassembled WGS sequence"/>
</dbReference>
<evidence type="ECO:0000256" key="9">
    <source>
        <dbReference type="HAMAP-Rule" id="MF_00911"/>
    </source>
</evidence>
<proteinExistence type="inferred from homology"/>
<dbReference type="GO" id="GO:0005886">
    <property type="term" value="C:plasma membrane"/>
    <property type="evidence" value="ECO:0007669"/>
    <property type="project" value="UniProtKB-SubCell"/>
</dbReference>
<evidence type="ECO:0000313" key="12">
    <source>
        <dbReference type="Proteomes" id="UP000295380"/>
    </source>
</evidence>
<gene>
    <name evidence="9" type="primary">ftsQ</name>
    <name evidence="11" type="ORF">C8E00_103371</name>
</gene>
<feature type="domain" description="POTRA" evidence="10">
    <location>
        <begin position="33"/>
        <end position="103"/>
    </location>
</feature>
<protein>
    <recommendedName>
        <fullName evidence="9">Cell division protein FtsQ</fullName>
    </recommendedName>
</protein>
<keyword evidence="7 9" id="KW-0472">Membrane</keyword>
<accession>A0A4R7NQW3</accession>
<dbReference type="InterPro" id="IPR034746">
    <property type="entry name" value="POTRA"/>
</dbReference>
<dbReference type="RefSeq" id="WP_133696800.1">
    <property type="nucleotide sequence ID" value="NZ_SOBR01000003.1"/>
</dbReference>
<evidence type="ECO:0000259" key="10">
    <source>
        <dbReference type="PROSITE" id="PS51779"/>
    </source>
</evidence>
<dbReference type="Gene3D" id="3.40.50.11690">
    <property type="entry name" value="Cell division protein FtsQ/DivIB"/>
    <property type="match status" value="1"/>
</dbReference>